<gene>
    <name evidence="2" type="ORF">INT48_000169</name>
</gene>
<proteinExistence type="predicted"/>
<dbReference type="Proteomes" id="UP000613177">
    <property type="component" value="Unassembled WGS sequence"/>
</dbReference>
<feature type="signal peptide" evidence="1">
    <location>
        <begin position="1"/>
        <end position="18"/>
    </location>
</feature>
<keyword evidence="3" id="KW-1185">Reference proteome</keyword>
<name>A0A8H7SW39_9FUNG</name>
<keyword evidence="1" id="KW-0732">Signal</keyword>
<sequence length="80" mass="8558">MRLYLIISLCCIFSGIYAAPMNKGLLSVTVNKLDSHLLKREDSADRSEASKPLGAFTGLAIPSFFGVLPTTPLGAEADQD</sequence>
<dbReference type="AlphaFoldDB" id="A0A8H7SW39"/>
<protein>
    <submittedName>
        <fullName evidence="2">Uncharacterized protein</fullName>
    </submittedName>
</protein>
<reference evidence="2" key="1">
    <citation type="submission" date="2021-01" db="EMBL/GenBank/DDBJ databases">
        <title>Metabolic potential, ecology and presence of endohyphal bacteria is reflected in genomic diversity of Mucoromycotina.</title>
        <authorList>
            <person name="Muszewska A."/>
            <person name="Okrasinska A."/>
            <person name="Steczkiewicz K."/>
            <person name="Drgas O."/>
            <person name="Orlowska M."/>
            <person name="Perlinska-Lenart U."/>
            <person name="Aleksandrzak-Piekarczyk T."/>
            <person name="Szatraj K."/>
            <person name="Zielenkiewicz U."/>
            <person name="Pilsyk S."/>
            <person name="Malc E."/>
            <person name="Mieczkowski P."/>
            <person name="Kruszewska J.S."/>
            <person name="Biernat P."/>
            <person name="Pawlowska J."/>
        </authorList>
    </citation>
    <scope>NUCLEOTIDE SEQUENCE</scope>
    <source>
        <strain evidence="2">WA0000018081</strain>
    </source>
</reference>
<evidence type="ECO:0000256" key="1">
    <source>
        <dbReference type="SAM" id="SignalP"/>
    </source>
</evidence>
<evidence type="ECO:0000313" key="3">
    <source>
        <dbReference type="Proteomes" id="UP000613177"/>
    </source>
</evidence>
<dbReference type="OrthoDB" id="10342116at2759"/>
<accession>A0A8H7SW39</accession>
<organism evidence="2 3">
    <name type="scientific">Thamnidium elegans</name>
    <dbReference type="NCBI Taxonomy" id="101142"/>
    <lineage>
        <taxon>Eukaryota</taxon>
        <taxon>Fungi</taxon>
        <taxon>Fungi incertae sedis</taxon>
        <taxon>Mucoromycota</taxon>
        <taxon>Mucoromycotina</taxon>
        <taxon>Mucoromycetes</taxon>
        <taxon>Mucorales</taxon>
        <taxon>Mucorineae</taxon>
        <taxon>Mucoraceae</taxon>
        <taxon>Thamnidium</taxon>
    </lineage>
</organism>
<dbReference type="EMBL" id="JAEPRE010000015">
    <property type="protein sequence ID" value="KAG2236614.1"/>
    <property type="molecule type" value="Genomic_DNA"/>
</dbReference>
<evidence type="ECO:0000313" key="2">
    <source>
        <dbReference type="EMBL" id="KAG2236614.1"/>
    </source>
</evidence>
<feature type="chain" id="PRO_5034080847" evidence="1">
    <location>
        <begin position="19"/>
        <end position="80"/>
    </location>
</feature>
<comment type="caution">
    <text evidence="2">The sequence shown here is derived from an EMBL/GenBank/DDBJ whole genome shotgun (WGS) entry which is preliminary data.</text>
</comment>